<dbReference type="Proteomes" id="UP001314903">
    <property type="component" value="Unassembled WGS sequence"/>
</dbReference>
<gene>
    <name evidence="1" type="ORF">J2Z35_000785</name>
</gene>
<proteinExistence type="predicted"/>
<reference evidence="1 2" key="1">
    <citation type="submission" date="2021-03" db="EMBL/GenBank/DDBJ databases">
        <title>Genomic Encyclopedia of Type Strains, Phase IV (KMG-IV): sequencing the most valuable type-strain genomes for metagenomic binning, comparative biology and taxonomic classification.</title>
        <authorList>
            <person name="Goeker M."/>
        </authorList>
    </citation>
    <scope>NUCLEOTIDE SEQUENCE [LARGE SCALE GENOMIC DNA]</scope>
    <source>
        <strain evidence="1 2">DSM 27512</strain>
    </source>
</reference>
<dbReference type="NCBIfam" id="NF038093">
    <property type="entry name" value="GrdX"/>
    <property type="match status" value="1"/>
</dbReference>
<protein>
    <recommendedName>
        <fullName evidence="3">GrdX protein</fullName>
    </recommendedName>
</protein>
<comment type="caution">
    <text evidence="1">The sequence shown here is derived from an EMBL/GenBank/DDBJ whole genome shotgun (WGS) entry which is preliminary data.</text>
</comment>
<evidence type="ECO:0000313" key="2">
    <source>
        <dbReference type="Proteomes" id="UP001314903"/>
    </source>
</evidence>
<dbReference type="EMBL" id="JAGGLI010000006">
    <property type="protein sequence ID" value="MBP2026993.1"/>
    <property type="molecule type" value="Genomic_DNA"/>
</dbReference>
<organism evidence="1 2">
    <name type="scientific">Acetoanaerobium pronyense</name>
    <dbReference type="NCBI Taxonomy" id="1482736"/>
    <lineage>
        <taxon>Bacteria</taxon>
        <taxon>Bacillati</taxon>
        <taxon>Bacillota</taxon>
        <taxon>Clostridia</taxon>
        <taxon>Peptostreptococcales</taxon>
        <taxon>Filifactoraceae</taxon>
        <taxon>Acetoanaerobium</taxon>
    </lineage>
</organism>
<sequence length="119" mass="13781">MLIISNNPKVEDYFSTERVELLSGSYYDVLLRVRDYVHQNYVLLTHPLSGSIKPNETPYKSIAIEKSDKLDFDSLGLVEKAIDTYVKLQKDIATPVWPDRIKEDFMVIDFDLIKNALKK</sequence>
<evidence type="ECO:0000313" key="1">
    <source>
        <dbReference type="EMBL" id="MBP2026993.1"/>
    </source>
</evidence>
<dbReference type="RefSeq" id="WP_209659589.1">
    <property type="nucleotide sequence ID" value="NZ_JAGGLI010000006.1"/>
</dbReference>
<name>A0ABS4KGX1_9FIRM</name>
<evidence type="ECO:0008006" key="3">
    <source>
        <dbReference type="Google" id="ProtNLM"/>
    </source>
</evidence>
<keyword evidence="2" id="KW-1185">Reference proteome</keyword>
<dbReference type="InterPro" id="IPR047735">
    <property type="entry name" value="GrdX-like"/>
</dbReference>
<accession>A0ABS4KGX1</accession>